<dbReference type="Gene3D" id="3.40.366.10">
    <property type="entry name" value="Malonyl-Coenzyme A Acyl Carrier Protein, domain 2"/>
    <property type="match status" value="1"/>
</dbReference>
<dbReference type="Pfam" id="PF00698">
    <property type="entry name" value="Acyl_transf_1"/>
    <property type="match status" value="1"/>
</dbReference>
<evidence type="ECO:0000256" key="1">
    <source>
        <dbReference type="ARBA" id="ARBA00022679"/>
    </source>
</evidence>
<dbReference type="SUPFAM" id="SSF53901">
    <property type="entry name" value="Thiolase-like"/>
    <property type="match status" value="2"/>
</dbReference>
<dbReference type="SMART" id="SM00827">
    <property type="entry name" value="PKS_AT"/>
    <property type="match status" value="1"/>
</dbReference>
<reference evidence="7" key="1">
    <citation type="submission" date="2012-12" db="EMBL/GenBank/DDBJ databases">
        <authorList>
            <person name="Hellsten U."/>
            <person name="Grimwood J."/>
            <person name="Chapman J.A."/>
            <person name="Shapiro H."/>
            <person name="Aerts A."/>
            <person name="Otillar R.P."/>
            <person name="Terry A.Y."/>
            <person name="Boore J.L."/>
            <person name="Simakov O."/>
            <person name="Marletaz F."/>
            <person name="Cho S.-J."/>
            <person name="Edsinger-Gonzales E."/>
            <person name="Havlak P."/>
            <person name="Kuo D.-H."/>
            <person name="Larsson T."/>
            <person name="Lv J."/>
            <person name="Arendt D."/>
            <person name="Savage R."/>
            <person name="Osoegawa K."/>
            <person name="de Jong P."/>
            <person name="Lindberg D.R."/>
            <person name="Seaver E.C."/>
            <person name="Weisblat D.A."/>
            <person name="Putnam N.H."/>
            <person name="Grigoriev I.V."/>
            <person name="Rokhsar D.S."/>
        </authorList>
    </citation>
    <scope>NUCLEOTIDE SEQUENCE</scope>
    <source>
        <strain evidence="7">I ESC-2004</strain>
    </source>
</reference>
<accession>R7U9F8</accession>
<dbReference type="Gene3D" id="3.10.129.110">
    <property type="entry name" value="Polyketide synthase dehydratase"/>
    <property type="match status" value="1"/>
</dbReference>
<evidence type="ECO:0000313" key="6">
    <source>
        <dbReference type="EnsemblMetazoa" id="CapteP228446"/>
    </source>
</evidence>
<dbReference type="SUPFAM" id="SSF51735">
    <property type="entry name" value="NAD(P)-binding Rossmann-fold domains"/>
    <property type="match status" value="1"/>
</dbReference>
<dbReference type="GO" id="GO:0006633">
    <property type="term" value="P:fatty acid biosynthetic process"/>
    <property type="evidence" value="ECO:0007669"/>
    <property type="project" value="UniProtKB-UniPathway"/>
</dbReference>
<dbReference type="PROSITE" id="PS52004">
    <property type="entry name" value="KS3_2"/>
    <property type="match status" value="1"/>
</dbReference>
<dbReference type="EMBL" id="AMQN01008703">
    <property type="status" value="NOT_ANNOTATED_CDS"/>
    <property type="molecule type" value="Genomic_DNA"/>
</dbReference>
<proteinExistence type="predicted"/>
<dbReference type="SMART" id="SM00825">
    <property type="entry name" value="PKS_KS"/>
    <property type="match status" value="1"/>
</dbReference>
<dbReference type="STRING" id="283909.R7U9F8"/>
<reference evidence="5 7" key="2">
    <citation type="journal article" date="2013" name="Nature">
        <title>Insights into bilaterian evolution from three spiralian genomes.</title>
        <authorList>
            <person name="Simakov O."/>
            <person name="Marletaz F."/>
            <person name="Cho S.J."/>
            <person name="Edsinger-Gonzales E."/>
            <person name="Havlak P."/>
            <person name="Hellsten U."/>
            <person name="Kuo D.H."/>
            <person name="Larsson T."/>
            <person name="Lv J."/>
            <person name="Arendt D."/>
            <person name="Savage R."/>
            <person name="Osoegawa K."/>
            <person name="de Jong P."/>
            <person name="Grimwood J."/>
            <person name="Chapman J.A."/>
            <person name="Shapiro H."/>
            <person name="Aerts A."/>
            <person name="Otillar R.P."/>
            <person name="Terry A.Y."/>
            <person name="Boore J.L."/>
            <person name="Grigoriev I.V."/>
            <person name="Lindberg D.R."/>
            <person name="Seaver E.C."/>
            <person name="Weisblat D.A."/>
            <person name="Putnam N.H."/>
            <person name="Rokhsar D.S."/>
        </authorList>
    </citation>
    <scope>NUCLEOTIDE SEQUENCE</scope>
    <source>
        <strain evidence="5 7">I ESC-2004</strain>
    </source>
</reference>
<dbReference type="InterPro" id="IPR016035">
    <property type="entry name" value="Acyl_Trfase/lysoPLipase"/>
</dbReference>
<feature type="domain" description="PKS/mFAS DH" evidence="4">
    <location>
        <begin position="916"/>
        <end position="1187"/>
    </location>
</feature>
<sequence>MPIEIIPGELLNKHGLLKTANEEECFPVAIVGMGCRYPGTYSLTEFRDMLIHKLVTYSEVEEHGRWNRKEWTVKSDSKMPGSIDCPTIGLLPTKRYFDNAFFNISPKEAQAMEPQQHDAMEVTHEAMEDGGFTAQNPLPQNTSVFLSMRMGETVPPVSENPNMMTPYILTGGAHTTLANRVSFFWDLRGPSMGVEASDSAATHSIHFSIWALWNRECEAAIAGGCNGILHPLFHLALDDYGVLSKSGECRPLDSRADGKVRSEGAGIVILRPLEDALKNGDHIHCVIRATNVAFNGSSTFLGEHSVSSIASTISGTYARFGIKPELIDFIETSATGFNEEDHKEVQAVSEVFKNKKSIKIGSCKANIGNSEGASGPLQIFKAAAMLCSRTFYPQASLDDVHPEVKKLGNIEIPTEEVKYDSPKNMMVGISSIATTGQVCHMVLEEFKKVKKEISEEDLAGWFFGQTKQSGRFLPFVFSAKSSDALRDMISKWKSFVWDEDDAAVVSSWLATRRNHYIHRVVILANSTEDFVEKADMFLSGTPCDDVIAATVKQELKQKLCIVFPGQGQQWWHMGRELYANEPVFKRVVDECDRLWMKHSGYSFIEKHRIFTQDCEGRDPDDIDKIVTAIPAIVTNQIALYELVRHWGIKPDIIVGHSLGEVATAYASGGMSLEECMSSIYVRATTQSKLEGTGSMAAARFSPEQAEDFVKNHEDVYVACYNSTDNVTLAGGTGIINKLAAELPKTLKVIRVQAAFHTCHLNAVKEIYDEMIEGKIKDRRTDDGLQIYSTVTKDLYKGPFGSKYWWINVSEPVFFTQATKAIFRDHGSNVLFVEVGASATILSSIRQTAKKLGVNPAGYVHFGLRNKNDHVAALKGFAQLHTMAYSVDWTQVTRNSAKYVPLPTYPWQRMYFELTCHAIAERLLDTRDKSFFARNGKVNCSEHPYLMKVRYSNSTIFPSSAIVEYLAEMCQGNVAMKDIKIRERPSKLHGFSNHGAFEYNMITSKITASKFELFDPKLEQLASGTRLVRALRDLPESFDVQSMTKKFSKKFTAEQTYAVLLQMGIDVEEEVQEINWLTVGDGEVLTQLKGPSSKFECLHSMTLESAFEAVLVAFSTGFNTMKVVKVEHLHATVARIVETTDTLYSYAIMKEWEIGSILVDMYILDDSGKVLASLEGCLFQVSSSDLSGLDKFMYDISADRFNRMKLMPKNPEKNWEYDGDIFVACEYPKLLCNEVAIRVISVGRADCPLQCAGLVEDVGSKVTGFKQGDEVFAVATTPKIQSLVICDQERVILKPKNLSWAEASTIAITYGFAYLTLTETCCLEKGQKILIWGGDSASGRAFKTMATHLGHDVITSGCGKDAQVNERSDKLEEDMKSILNGSAVDAILNTKSIPVPHCLLEFASFDCVICSVSLGKPVLVPFAIDSRAVYCTVDAVDVILRSFEEIMISTSKALSLLASKRLPSLDVETTKLSSLPGISDIHTVEIPAGFVPSKLEHGCLKIEPNSSYIITDAFSGLGMCLSKWLVSRGANKLILVSSEKPKSRIVRLHFSSLEKAGVVVTTFEVDVDLNKSIPDVLENSLNDGHQVIKGLFYLSREGNAGGAEVFQKELSARGIDLTHFVILSISSGVSLMKIDSSKKFSISRLQKNTRSIHVQISGIKDLTIVDGYQDTDVGTKTMPMDKWLACLEAILVQESALPSSVAIIDQDWTTAYLNNSTNKTTFEHLVDMEEVQRRSRVEERIYERLHEEIGDFLVELLMLPCKDGWLEMDIPLKRLGVDRYLSDFATRFLKPKYDIEVTWDEVKEGLTGEDLVAKAMKKEGA</sequence>
<dbReference type="InterPro" id="IPR049900">
    <property type="entry name" value="PKS_mFAS_DH"/>
</dbReference>
<dbReference type="InterPro" id="IPR013968">
    <property type="entry name" value="PKS_KR"/>
</dbReference>
<dbReference type="InterPro" id="IPR020843">
    <property type="entry name" value="ER"/>
</dbReference>
<dbReference type="Pfam" id="PF02801">
    <property type="entry name" value="Ketoacyl-synt_C"/>
    <property type="match status" value="1"/>
</dbReference>
<keyword evidence="1" id="KW-0808">Transferase</keyword>
<dbReference type="InterPro" id="IPR014031">
    <property type="entry name" value="Ketoacyl_synth_C"/>
</dbReference>
<dbReference type="Gene3D" id="3.40.50.720">
    <property type="entry name" value="NAD(P)-binding Rossmann-like Domain"/>
    <property type="match status" value="1"/>
</dbReference>
<dbReference type="UniPathway" id="UPA00094"/>
<dbReference type="HOGENOM" id="CLU_237632_0_0_1"/>
<dbReference type="SUPFAM" id="SSF55048">
    <property type="entry name" value="Probable ACP-binding domain of malonyl-CoA ACP transacylase"/>
    <property type="match status" value="1"/>
</dbReference>
<dbReference type="InterPro" id="IPR050444">
    <property type="entry name" value="Polyketide_Synthase"/>
</dbReference>
<dbReference type="PANTHER" id="PTHR45681">
    <property type="entry name" value="POLYKETIDE SYNTHASE 44-RELATED"/>
    <property type="match status" value="1"/>
</dbReference>
<dbReference type="Pfam" id="PF22621">
    <property type="entry name" value="CurL-like_PKS_C"/>
    <property type="match status" value="1"/>
</dbReference>
<dbReference type="SUPFAM" id="SSF50129">
    <property type="entry name" value="GroES-like"/>
    <property type="match status" value="1"/>
</dbReference>
<dbReference type="Pfam" id="PF08659">
    <property type="entry name" value="KR"/>
    <property type="match status" value="1"/>
</dbReference>
<dbReference type="Gene3D" id="3.30.70.3290">
    <property type="match status" value="1"/>
</dbReference>
<dbReference type="SMART" id="SM00829">
    <property type="entry name" value="PKS_ER"/>
    <property type="match status" value="1"/>
</dbReference>
<dbReference type="InterPro" id="IPR001227">
    <property type="entry name" value="Ac_transferase_dom_sf"/>
</dbReference>
<dbReference type="InterPro" id="IPR014030">
    <property type="entry name" value="Ketoacyl_synth_N"/>
</dbReference>
<organism evidence="5">
    <name type="scientific">Capitella teleta</name>
    <name type="common">Polychaete worm</name>
    <dbReference type="NCBI Taxonomy" id="283909"/>
    <lineage>
        <taxon>Eukaryota</taxon>
        <taxon>Metazoa</taxon>
        <taxon>Spiralia</taxon>
        <taxon>Lophotrochozoa</taxon>
        <taxon>Annelida</taxon>
        <taxon>Polychaeta</taxon>
        <taxon>Sedentaria</taxon>
        <taxon>Scolecida</taxon>
        <taxon>Capitellidae</taxon>
        <taxon>Capitella</taxon>
    </lineage>
</organism>
<dbReference type="EMBL" id="KB303777">
    <property type="protein sequence ID" value="ELU02781.1"/>
    <property type="molecule type" value="Genomic_DNA"/>
</dbReference>
<evidence type="ECO:0008006" key="8">
    <source>
        <dbReference type="Google" id="ProtNLM"/>
    </source>
</evidence>
<name>R7U9F8_CAPTE</name>
<dbReference type="Proteomes" id="UP000014760">
    <property type="component" value="Unassembled WGS sequence"/>
</dbReference>
<dbReference type="InterPro" id="IPR014043">
    <property type="entry name" value="Acyl_transferase_dom"/>
</dbReference>
<dbReference type="InterPro" id="IPR016039">
    <property type="entry name" value="Thiolase-like"/>
</dbReference>
<dbReference type="OMA" id="VEECCKS"/>
<evidence type="ECO:0000259" key="3">
    <source>
        <dbReference type="PROSITE" id="PS52004"/>
    </source>
</evidence>
<feature type="domain" description="Ketosynthase family 3 (KS3)" evidence="3">
    <location>
        <begin position="25"/>
        <end position="445"/>
    </location>
</feature>
<evidence type="ECO:0000256" key="2">
    <source>
        <dbReference type="PROSITE-ProRule" id="PRU01363"/>
    </source>
</evidence>
<dbReference type="Pfam" id="PF00109">
    <property type="entry name" value="ketoacyl-synt"/>
    <property type="match status" value="1"/>
</dbReference>
<feature type="region of interest" description="N-terminal hotdog fold" evidence="2">
    <location>
        <begin position="916"/>
        <end position="1032"/>
    </location>
</feature>
<evidence type="ECO:0000313" key="7">
    <source>
        <dbReference type="Proteomes" id="UP000014760"/>
    </source>
</evidence>
<dbReference type="GO" id="GO:0016746">
    <property type="term" value="F:acyltransferase activity"/>
    <property type="evidence" value="ECO:0007669"/>
    <property type="project" value="InterPro"/>
</dbReference>
<evidence type="ECO:0000313" key="5">
    <source>
        <dbReference type="EMBL" id="ELU02781.1"/>
    </source>
</evidence>
<comment type="caution">
    <text evidence="2">Lacks conserved residue(s) required for the propagation of feature annotation.</text>
</comment>
<reference evidence="6" key="3">
    <citation type="submission" date="2015-06" db="UniProtKB">
        <authorList>
            <consortium name="EnsemblMetazoa"/>
        </authorList>
    </citation>
    <scope>IDENTIFICATION</scope>
</reference>
<dbReference type="Gene3D" id="3.90.180.10">
    <property type="entry name" value="Medium-chain alcohol dehydrogenases, catalytic domain"/>
    <property type="match status" value="1"/>
</dbReference>
<dbReference type="InterPro" id="IPR042104">
    <property type="entry name" value="PKS_dehydratase_sf"/>
</dbReference>
<dbReference type="InterPro" id="IPR020841">
    <property type="entry name" value="PKS_Beta-ketoAc_synthase_dom"/>
</dbReference>
<feature type="region of interest" description="C-terminal hotdog fold" evidence="2">
    <location>
        <begin position="1047"/>
        <end position="1187"/>
    </location>
</feature>
<dbReference type="InterPro" id="IPR016036">
    <property type="entry name" value="Malonyl_transacylase_ACP-bd"/>
</dbReference>
<dbReference type="PROSITE" id="PS52019">
    <property type="entry name" value="PKS_MFAS_DH"/>
    <property type="match status" value="1"/>
</dbReference>
<dbReference type="CDD" id="cd00833">
    <property type="entry name" value="PKS"/>
    <property type="match status" value="1"/>
</dbReference>
<dbReference type="GO" id="GO:0016491">
    <property type="term" value="F:oxidoreductase activity"/>
    <property type="evidence" value="ECO:0007669"/>
    <property type="project" value="InterPro"/>
</dbReference>
<gene>
    <name evidence="5" type="ORF">CAPTEDRAFT_228446</name>
</gene>
<dbReference type="EnsemblMetazoa" id="CapteT228446">
    <property type="protein sequence ID" value="CapteP228446"/>
    <property type="gene ID" value="CapteG228446"/>
</dbReference>
<dbReference type="PANTHER" id="PTHR45681:SF6">
    <property type="entry name" value="POLYKETIDE SYNTHASE 37"/>
    <property type="match status" value="1"/>
</dbReference>
<dbReference type="OrthoDB" id="329835at2759"/>
<dbReference type="SUPFAM" id="SSF52151">
    <property type="entry name" value="FabD/lysophospholipase-like"/>
    <property type="match status" value="1"/>
</dbReference>
<evidence type="ECO:0000259" key="4">
    <source>
        <dbReference type="PROSITE" id="PS52019"/>
    </source>
</evidence>
<dbReference type="Gene3D" id="3.40.47.10">
    <property type="match status" value="1"/>
</dbReference>
<dbReference type="InterPro" id="IPR036291">
    <property type="entry name" value="NAD(P)-bd_dom_sf"/>
</dbReference>
<dbReference type="InterPro" id="IPR011032">
    <property type="entry name" value="GroES-like_sf"/>
</dbReference>
<keyword evidence="7" id="KW-1185">Reference proteome</keyword>
<protein>
    <recommendedName>
        <fullName evidence="8">Carrier domain-containing protein</fullName>
    </recommendedName>
</protein>